<proteinExistence type="inferred from homology"/>
<reference evidence="3 4" key="1">
    <citation type="submission" date="2017-09" db="EMBL/GenBank/DDBJ databases">
        <authorList>
            <person name="Ehlers B."/>
            <person name="Leendertz F.H."/>
        </authorList>
    </citation>
    <scope>NUCLEOTIDE SEQUENCE [LARGE SCALE GENOMIC DNA]</scope>
    <source>
        <strain evidence="3 4">USBA 140</strain>
    </source>
</reference>
<evidence type="ECO:0000313" key="3">
    <source>
        <dbReference type="EMBL" id="SOE00871.1"/>
    </source>
</evidence>
<dbReference type="Proteomes" id="UP000219621">
    <property type="component" value="Unassembled WGS sequence"/>
</dbReference>
<evidence type="ECO:0000313" key="4">
    <source>
        <dbReference type="Proteomes" id="UP000219621"/>
    </source>
</evidence>
<protein>
    <submittedName>
        <fullName evidence="3">Ala-tRNA(Pro) hydrolase</fullName>
    </submittedName>
</protein>
<dbReference type="InterPro" id="IPR040285">
    <property type="entry name" value="ProX/PRXD1"/>
</dbReference>
<dbReference type="Gene3D" id="3.90.960.10">
    <property type="entry name" value="YbaK/aminoacyl-tRNA synthetase-associated domain"/>
    <property type="match status" value="1"/>
</dbReference>
<comment type="similarity">
    <text evidence="1">Belongs to the PRORSD1 family.</text>
</comment>
<dbReference type="GO" id="GO:0002161">
    <property type="term" value="F:aminoacyl-tRNA deacylase activity"/>
    <property type="evidence" value="ECO:0007669"/>
    <property type="project" value="InterPro"/>
</dbReference>
<name>A0A286GZF1_9PROT</name>
<dbReference type="PANTHER" id="PTHR31423">
    <property type="entry name" value="YBAK DOMAIN-CONTAINING PROTEIN"/>
    <property type="match status" value="1"/>
</dbReference>
<keyword evidence="4" id="KW-1185">Reference proteome</keyword>
<dbReference type="EMBL" id="OCNJ01000014">
    <property type="protein sequence ID" value="SOE00871.1"/>
    <property type="molecule type" value="Genomic_DNA"/>
</dbReference>
<sequence length="163" mass="18026">MPATREDLLALLDRLGVAHTTYDHIPVYTVEEGNQVWHTIPGRHCKNLFLKDGKGKLWLVTAPSDRAIDLKTLPEKIGSKRLSFGKPELLMEVLGVAPGSVTPFSLVNDTERRCTVVFDAEMMAEPLCGYHPLDNAATTVIHPDGLRALVAHTGHEMHVVDLR</sequence>
<organism evidence="3 4">
    <name type="scientific">Caenispirillum bisanense</name>
    <dbReference type="NCBI Taxonomy" id="414052"/>
    <lineage>
        <taxon>Bacteria</taxon>
        <taxon>Pseudomonadati</taxon>
        <taxon>Pseudomonadota</taxon>
        <taxon>Alphaproteobacteria</taxon>
        <taxon>Rhodospirillales</taxon>
        <taxon>Novispirillaceae</taxon>
        <taxon>Caenispirillum</taxon>
    </lineage>
</organism>
<evidence type="ECO:0000256" key="1">
    <source>
        <dbReference type="ARBA" id="ARBA00010201"/>
    </source>
</evidence>
<dbReference type="AlphaFoldDB" id="A0A286GZF1"/>
<dbReference type="Pfam" id="PF04073">
    <property type="entry name" value="tRNA_edit"/>
    <property type="match status" value="1"/>
</dbReference>
<feature type="domain" description="YbaK/aminoacyl-tRNA synthetase-associated" evidence="2">
    <location>
        <begin position="26"/>
        <end position="148"/>
    </location>
</feature>
<dbReference type="CDD" id="cd04335">
    <property type="entry name" value="PrdX_deacylase"/>
    <property type="match status" value="1"/>
</dbReference>
<accession>A0A286GZF1</accession>
<dbReference type="InterPro" id="IPR007214">
    <property type="entry name" value="YbaK/aa-tRNA-synth-assoc-dom"/>
</dbReference>
<dbReference type="InterPro" id="IPR036754">
    <property type="entry name" value="YbaK/aa-tRNA-synt-asso_dom_sf"/>
</dbReference>
<keyword evidence="3" id="KW-0378">Hydrolase</keyword>
<dbReference type="SUPFAM" id="SSF55826">
    <property type="entry name" value="YbaK/ProRS associated domain"/>
    <property type="match status" value="1"/>
</dbReference>
<evidence type="ECO:0000259" key="2">
    <source>
        <dbReference type="Pfam" id="PF04073"/>
    </source>
</evidence>
<gene>
    <name evidence="3" type="ORF">SAMN05421508_11479</name>
</gene>
<dbReference type="RefSeq" id="WP_245913623.1">
    <property type="nucleotide sequence ID" value="NZ_BAAAEP010000044.1"/>
</dbReference>
<dbReference type="PANTHER" id="PTHR31423:SF3">
    <property type="entry name" value="PROLYL-TRNA SYNTHETASE ASSOCIATED DOMAIN-CONTAINING PROTEIN 1-RELATED"/>
    <property type="match status" value="1"/>
</dbReference>
<dbReference type="FunFam" id="3.90.960.10:FF:000005">
    <property type="entry name" value="Putative prolyl-tRNA synthetase"/>
    <property type="match status" value="1"/>
</dbReference>